<dbReference type="EMBL" id="LT670818">
    <property type="protein sequence ID" value="SHH02395.1"/>
    <property type="molecule type" value="Genomic_DNA"/>
</dbReference>
<feature type="domain" description="NADH:quinone oxidoreductase/Mrp antiporter transmembrane" evidence="9">
    <location>
        <begin position="120"/>
        <end position="344"/>
    </location>
</feature>
<feature type="transmembrane region" description="Helical" evidence="8">
    <location>
        <begin position="522"/>
        <end position="542"/>
    </location>
</feature>
<evidence type="ECO:0000256" key="1">
    <source>
        <dbReference type="ARBA" id="ARBA00004651"/>
    </source>
</evidence>
<dbReference type="GO" id="GO:0016491">
    <property type="term" value="F:oxidoreductase activity"/>
    <property type="evidence" value="ECO:0007669"/>
    <property type="project" value="UniProtKB-KW"/>
</dbReference>
<organism evidence="10 11">
    <name type="scientific">Bradyrhizobium erythrophlei</name>
    <dbReference type="NCBI Taxonomy" id="1437360"/>
    <lineage>
        <taxon>Bacteria</taxon>
        <taxon>Pseudomonadati</taxon>
        <taxon>Pseudomonadota</taxon>
        <taxon>Alphaproteobacteria</taxon>
        <taxon>Hyphomicrobiales</taxon>
        <taxon>Nitrobacteraceae</taxon>
        <taxon>Bradyrhizobium</taxon>
    </lineage>
</organism>
<feature type="transmembrane region" description="Helical" evidence="8">
    <location>
        <begin position="31"/>
        <end position="50"/>
    </location>
</feature>
<feature type="transmembrane region" description="Helical" evidence="8">
    <location>
        <begin position="422"/>
        <end position="448"/>
    </location>
</feature>
<feature type="transmembrane region" description="Helical" evidence="8">
    <location>
        <begin position="155"/>
        <end position="180"/>
    </location>
</feature>
<dbReference type="PANTHER" id="PTHR42682">
    <property type="entry name" value="HYDROGENASE-4 COMPONENT F"/>
    <property type="match status" value="1"/>
</dbReference>
<dbReference type="InterPro" id="IPR052175">
    <property type="entry name" value="ComplexI-like_HydComp"/>
</dbReference>
<comment type="subcellular location">
    <subcellularLocation>
        <location evidence="1">Cell membrane</location>
        <topology evidence="1">Multi-pass membrane protein</topology>
    </subcellularLocation>
    <subcellularLocation>
        <location evidence="7">Membrane</location>
        <topology evidence="7">Multi-pass membrane protein</topology>
    </subcellularLocation>
</comment>
<feature type="transmembrane region" description="Helical" evidence="8">
    <location>
        <begin position="391"/>
        <end position="410"/>
    </location>
</feature>
<feature type="transmembrane region" description="Helical" evidence="8">
    <location>
        <begin position="349"/>
        <end position="371"/>
    </location>
</feature>
<keyword evidence="3 7" id="KW-0812">Transmembrane</keyword>
<feature type="transmembrane region" description="Helical" evidence="8">
    <location>
        <begin position="289"/>
        <end position="311"/>
    </location>
</feature>
<protein>
    <submittedName>
        <fullName evidence="10">Proton-conducting membrane transporter</fullName>
    </submittedName>
</protein>
<feature type="transmembrane region" description="Helical" evidence="8">
    <location>
        <begin position="200"/>
        <end position="221"/>
    </location>
</feature>
<dbReference type="GO" id="GO:0005886">
    <property type="term" value="C:plasma membrane"/>
    <property type="evidence" value="ECO:0007669"/>
    <property type="project" value="UniProtKB-SubCell"/>
</dbReference>
<feature type="transmembrane region" description="Helical" evidence="8">
    <location>
        <begin position="102"/>
        <end position="120"/>
    </location>
</feature>
<dbReference type="Pfam" id="PF00361">
    <property type="entry name" value="Proton_antipo_M"/>
    <property type="match status" value="1"/>
</dbReference>
<evidence type="ECO:0000256" key="3">
    <source>
        <dbReference type="ARBA" id="ARBA00022692"/>
    </source>
</evidence>
<evidence type="ECO:0000256" key="5">
    <source>
        <dbReference type="ARBA" id="ARBA00023002"/>
    </source>
</evidence>
<accession>A0A1M5PKU6</accession>
<dbReference type="OrthoDB" id="9768329at2"/>
<feature type="transmembrane region" description="Helical" evidence="8">
    <location>
        <begin position="233"/>
        <end position="253"/>
    </location>
</feature>
<evidence type="ECO:0000259" key="9">
    <source>
        <dbReference type="Pfam" id="PF00361"/>
    </source>
</evidence>
<dbReference type="Proteomes" id="UP000190675">
    <property type="component" value="Chromosome I"/>
</dbReference>
<evidence type="ECO:0000313" key="10">
    <source>
        <dbReference type="EMBL" id="SHH02395.1"/>
    </source>
</evidence>
<feature type="transmembrane region" description="Helical" evidence="8">
    <location>
        <begin position="317"/>
        <end position="342"/>
    </location>
</feature>
<feature type="transmembrane region" description="Helical" evidence="8">
    <location>
        <begin position="70"/>
        <end position="90"/>
    </location>
</feature>
<name>A0A1M5PKU6_9BRAD</name>
<dbReference type="PROSITE" id="PS51257">
    <property type="entry name" value="PROKAR_LIPOPROTEIN"/>
    <property type="match status" value="1"/>
</dbReference>
<keyword evidence="2" id="KW-1003">Cell membrane</keyword>
<keyword evidence="4 8" id="KW-1133">Transmembrane helix</keyword>
<evidence type="ECO:0000256" key="4">
    <source>
        <dbReference type="ARBA" id="ARBA00022989"/>
    </source>
</evidence>
<evidence type="ECO:0000313" key="11">
    <source>
        <dbReference type="Proteomes" id="UP000190675"/>
    </source>
</evidence>
<keyword evidence="6 8" id="KW-0472">Membrane</keyword>
<evidence type="ECO:0000256" key="8">
    <source>
        <dbReference type="SAM" id="Phobius"/>
    </source>
</evidence>
<feature type="transmembrane region" description="Helical" evidence="8">
    <location>
        <begin position="6"/>
        <end position="24"/>
    </location>
</feature>
<evidence type="ECO:0000256" key="2">
    <source>
        <dbReference type="ARBA" id="ARBA00022475"/>
    </source>
</evidence>
<feature type="transmembrane region" description="Helical" evidence="8">
    <location>
        <begin position="460"/>
        <end position="480"/>
    </location>
</feature>
<evidence type="ECO:0000256" key="6">
    <source>
        <dbReference type="ARBA" id="ARBA00023136"/>
    </source>
</evidence>
<feature type="transmembrane region" description="Helical" evidence="8">
    <location>
        <begin position="126"/>
        <end position="143"/>
    </location>
</feature>
<reference evidence="10 11" key="1">
    <citation type="submission" date="2016-11" db="EMBL/GenBank/DDBJ databases">
        <authorList>
            <person name="Jaros S."/>
            <person name="Januszkiewicz K."/>
            <person name="Wedrychowicz H."/>
        </authorList>
    </citation>
    <scope>NUCLEOTIDE SEQUENCE [LARGE SCALE GENOMIC DNA]</scope>
    <source>
        <strain evidence="10 11">GAS242</strain>
    </source>
</reference>
<sequence>MMDSRIFLAGAFVVPLGMLLACVWPRALDRMLFCLPFAPMPALAAVFIVADDSQLLMGSTRLHLSFALDLPGALLLGAAALLWIASGAYAQPYLRSRPNQGRFVVCWLMTLTGCIGVFLAADMVGFYFLLALMTLGACGLVIYRETPRAWRAGAIYIGLGLLAESLLLTAFVMLAAQIPGDSLLIRDAAAALPISPHRDLILALLIAGFGMKAGLVPFHFWMPLAYRAAPTPASAVLSGAVVKASVLGMIRFLPFESAIAGWGTVLAAAGLFSAIYGVVIGITQRNPKVVLAYSSVSQMGFMVAVLGMGMIAGDGRAALATAFYATNHILVKGALFLSVGVIAATGRKYLWPTLLPTALIAFGLGGLPLTGGGLAKLVVDGPLGDGTANKIATVSAVGTTVLMLQFLRSLRNSMSHDPEAKAAAALVVPWLAIAAGSIIMPWTLLMAIPRGTLPDPLAPAMVWKALWPVLVGAALAIALWQRARWLERMPQGEIMVAESRTAKGAAACGSAVERMDRALRSWPVAGVSLLILVIALGAAVLVR</sequence>
<dbReference type="InterPro" id="IPR001750">
    <property type="entry name" value="ND/Mrp_TM"/>
</dbReference>
<dbReference type="PANTHER" id="PTHR42682:SF4">
    <property type="entry name" value="NADH-UBIQUINONE_PLASTOQUINONE"/>
    <property type="match status" value="1"/>
</dbReference>
<proteinExistence type="predicted"/>
<keyword evidence="5" id="KW-0560">Oxidoreductase</keyword>
<gene>
    <name evidence="10" type="ORF">SAMN05444169_5315</name>
</gene>
<dbReference type="AlphaFoldDB" id="A0A1M5PKU6"/>
<feature type="transmembrane region" description="Helical" evidence="8">
    <location>
        <begin position="259"/>
        <end position="282"/>
    </location>
</feature>
<evidence type="ECO:0000256" key="7">
    <source>
        <dbReference type="RuleBase" id="RU000320"/>
    </source>
</evidence>